<dbReference type="PANTHER" id="PTHR47256">
    <property type="entry name" value="ZN(II)2CYS6 TRANSCRIPTION FACTOR (EUROFUNG)-RELATED"/>
    <property type="match status" value="1"/>
</dbReference>
<dbReference type="Proteomes" id="UP000327013">
    <property type="component" value="Unassembled WGS sequence"/>
</dbReference>
<dbReference type="Gene3D" id="4.10.240.10">
    <property type="entry name" value="Zn(2)-C6 fungal-type DNA-binding domain"/>
    <property type="match status" value="1"/>
</dbReference>
<evidence type="ECO:0000259" key="2">
    <source>
        <dbReference type="PROSITE" id="PS50048"/>
    </source>
</evidence>
<dbReference type="SMART" id="SM00066">
    <property type="entry name" value="GAL4"/>
    <property type="match status" value="1"/>
</dbReference>
<name>A0A5N6KNJ3_9ROSI</name>
<dbReference type="GO" id="GO:0008270">
    <property type="term" value="F:zinc ion binding"/>
    <property type="evidence" value="ECO:0007669"/>
    <property type="project" value="InterPro"/>
</dbReference>
<dbReference type="EMBL" id="VIBQ01000009">
    <property type="protein sequence ID" value="KAB8336726.1"/>
    <property type="molecule type" value="Genomic_DNA"/>
</dbReference>
<reference evidence="3 4" key="1">
    <citation type="submission" date="2019-06" db="EMBL/GenBank/DDBJ databases">
        <title>A chromosomal-level reference genome of Carpinus fangiana (Coryloideae, Betulaceae).</title>
        <authorList>
            <person name="Yang X."/>
            <person name="Wang Z."/>
            <person name="Zhang L."/>
            <person name="Hao G."/>
            <person name="Liu J."/>
            <person name="Yang Y."/>
        </authorList>
    </citation>
    <scope>NUCLEOTIDE SEQUENCE [LARGE SCALE GENOMIC DNA]</scope>
    <source>
        <strain evidence="3">Cfa_2016G</strain>
        <tissue evidence="3">Leaf</tissue>
    </source>
</reference>
<feature type="region of interest" description="Disordered" evidence="1">
    <location>
        <begin position="997"/>
        <end position="1022"/>
    </location>
</feature>
<protein>
    <recommendedName>
        <fullName evidence="2">Zn(2)-C6 fungal-type domain-containing protein</fullName>
    </recommendedName>
</protein>
<dbReference type="OrthoDB" id="2593732at2759"/>
<gene>
    <name evidence="3" type="ORF">FH972_021035</name>
</gene>
<dbReference type="InterPro" id="IPR053187">
    <property type="entry name" value="Notoamide_regulator"/>
</dbReference>
<dbReference type="InterPro" id="IPR036864">
    <property type="entry name" value="Zn2-C6_fun-type_DNA-bd_sf"/>
</dbReference>
<feature type="compositionally biased region" description="Low complexity" evidence="1">
    <location>
        <begin position="87"/>
        <end position="101"/>
    </location>
</feature>
<dbReference type="CDD" id="cd00067">
    <property type="entry name" value="GAL4"/>
    <property type="match status" value="1"/>
</dbReference>
<keyword evidence="4" id="KW-1185">Reference proteome</keyword>
<feature type="region of interest" description="Disordered" evidence="1">
    <location>
        <begin position="275"/>
        <end position="297"/>
    </location>
</feature>
<dbReference type="PROSITE" id="PS50048">
    <property type="entry name" value="ZN2_CY6_FUNGAL_2"/>
    <property type="match status" value="1"/>
</dbReference>
<dbReference type="AlphaFoldDB" id="A0A5N6KNJ3"/>
<dbReference type="Pfam" id="PF00172">
    <property type="entry name" value="Zn_clus"/>
    <property type="match status" value="1"/>
</dbReference>
<organism evidence="3 4">
    <name type="scientific">Carpinus fangiana</name>
    <dbReference type="NCBI Taxonomy" id="176857"/>
    <lineage>
        <taxon>Eukaryota</taxon>
        <taxon>Viridiplantae</taxon>
        <taxon>Streptophyta</taxon>
        <taxon>Embryophyta</taxon>
        <taxon>Tracheophyta</taxon>
        <taxon>Spermatophyta</taxon>
        <taxon>Magnoliopsida</taxon>
        <taxon>eudicotyledons</taxon>
        <taxon>Gunneridae</taxon>
        <taxon>Pentapetalae</taxon>
        <taxon>rosids</taxon>
        <taxon>fabids</taxon>
        <taxon>Fagales</taxon>
        <taxon>Betulaceae</taxon>
        <taxon>Carpinus</taxon>
    </lineage>
</organism>
<evidence type="ECO:0000256" key="1">
    <source>
        <dbReference type="SAM" id="MobiDB-lite"/>
    </source>
</evidence>
<dbReference type="PROSITE" id="PS00463">
    <property type="entry name" value="ZN2_CY6_FUNGAL_1"/>
    <property type="match status" value="1"/>
</dbReference>
<dbReference type="SUPFAM" id="SSF57701">
    <property type="entry name" value="Zn2/Cys6 DNA-binding domain"/>
    <property type="match status" value="1"/>
</dbReference>
<feature type="region of interest" description="Disordered" evidence="1">
    <location>
        <begin position="87"/>
        <end position="122"/>
    </location>
</feature>
<evidence type="ECO:0000313" key="3">
    <source>
        <dbReference type="EMBL" id="KAB8336726.1"/>
    </source>
</evidence>
<evidence type="ECO:0000313" key="4">
    <source>
        <dbReference type="Proteomes" id="UP000327013"/>
    </source>
</evidence>
<dbReference type="CDD" id="cd12148">
    <property type="entry name" value="fungal_TF_MHR"/>
    <property type="match status" value="1"/>
</dbReference>
<feature type="domain" description="Zn(2)-C6 fungal-type" evidence="2">
    <location>
        <begin position="306"/>
        <end position="335"/>
    </location>
</feature>
<dbReference type="GO" id="GO:0000981">
    <property type="term" value="F:DNA-binding transcription factor activity, RNA polymerase II-specific"/>
    <property type="evidence" value="ECO:0007669"/>
    <property type="project" value="InterPro"/>
</dbReference>
<dbReference type="InterPro" id="IPR001138">
    <property type="entry name" value="Zn2Cys6_DnaBD"/>
</dbReference>
<feature type="compositionally biased region" description="Low complexity" evidence="1">
    <location>
        <begin position="275"/>
        <end position="289"/>
    </location>
</feature>
<dbReference type="PANTHER" id="PTHR47256:SF1">
    <property type="entry name" value="ZN(II)2CYS6 TRANSCRIPTION FACTOR (EUROFUNG)"/>
    <property type="match status" value="1"/>
</dbReference>
<sequence>MPEAMHDSHGLAPLHCEVEPRKARISLGALGRVDTRGSSGRGGPRADCRCRKRRRWWSWCGGARGSPRAAGARPALPLLQARARARPASPAAARVPAPGASWSPSAGGEGHAGAPAAGSRGVGQARPLAWLTGGVERARERGEWRCGALGRRRAKGNGLVACAGPRVRGCSRNVSRGAVGLRAGAGWRWRGRWLVHCSVERELVVARAQKVRSVAGADWLEVQGNPRSAFTAASPSAAPPAAAATRERHEMAWHLHAPQQTPLMAPTRPRVIPGHAAMSGSGHAAAPSPVSKSQWEPRKRKNASTACAACKQKRIKCSGSVPCSYCVETGQHCEIDTSLDKRRRPARDAELTELQHARLILELLLTQQQPLAHRDRDALLRVVRSGAPFKHVSAELRKFPLLGRLGRERSSQSDLGSLDASSDYESHSPVAAVTLRNSDPDLNPLRVPAKPWIAFDVSDSLVSDKISRFLTWSHPHAVFLHPLLFVNDMRSGVLDSQFCSTFLVHAVVCLAWALTGGADVLARDQQHFMHEADRLWLQDEGTCSLTNVQGLIALTQINILQGHDRRGRMLLHQAIALYNELFRKPRQAAETSIVWREALQITGSGLFHISCMVSLSILTPVLFPNPPSTTVTPPPGQDHLDLWQPYPLKKKPVTSHLFCVHRQQISLSAIMNQVCDLFFGAERERAQADLIRIMREVYENLKKWLRELPQCLSISDGAPCHVMCLHAEYYWIVLVLFILLERMQRGKSLGTPSPVASSHISVQSVSRMAARKIAELHTECHRMYGPGHTPTVMMQTSSVAMLSLLSDFDDPESKQIFTELCRACFVQALRWPLTRAIFKMVESSAQDLNIALPDECVAIFHHFNSLPWDWQSKDAFRSDYPNLATAYNLGGGTFTVQRLPDLLPRWSTNTLDGSMDIDAEGDAVDSDGMLKCGSAGSAGSAEIHPAFRLDRSEPPVQFNQEHSPHNHRTSARFPDLVLQIHLFPSAAHAPWSNAHLRRTRVPRASAPPPREKKTTRGKKHHRSACCIGMKDGSKAASLPVCSCRSWDAKGLLVPGCFCATCVGTSERGGPAGEGGVAGAGSERGEGEVIRSVPGLAAGTAGGALRAIVHWRFETRCFRIKHLRRVGMVCGALQSRRVRLGLWRFTRICSHMVNQSKK</sequence>
<comment type="caution">
    <text evidence="3">The sequence shown here is derived from an EMBL/GenBank/DDBJ whole genome shotgun (WGS) entry which is preliminary data.</text>
</comment>
<proteinExistence type="predicted"/>
<accession>A0A5N6KNJ3</accession>